<dbReference type="PROSITE" id="PS50005">
    <property type="entry name" value="TPR"/>
    <property type="match status" value="1"/>
</dbReference>
<evidence type="ECO:0000256" key="8">
    <source>
        <dbReference type="SAM" id="SignalP"/>
    </source>
</evidence>
<dbReference type="NCBIfam" id="TIGR03302">
    <property type="entry name" value="OM_YfiO"/>
    <property type="match status" value="1"/>
</dbReference>
<keyword evidence="3 6" id="KW-0564">Palmitate</keyword>
<evidence type="ECO:0000313" key="10">
    <source>
        <dbReference type="EMBL" id="ASJ75862.1"/>
    </source>
</evidence>
<comment type="function">
    <text evidence="6">Part of the outer membrane protein assembly complex, which is involved in assembly and insertion of beta-barrel proteins into the outer membrane.</text>
</comment>
<feature type="domain" description="Outer membrane lipoprotein BamD-like" evidence="9">
    <location>
        <begin position="38"/>
        <end position="240"/>
    </location>
</feature>
<keyword evidence="2 6" id="KW-0472">Membrane</keyword>
<evidence type="ECO:0000256" key="1">
    <source>
        <dbReference type="ARBA" id="ARBA00022729"/>
    </source>
</evidence>
<feature type="signal peptide" evidence="8">
    <location>
        <begin position="1"/>
        <end position="24"/>
    </location>
</feature>
<name>A0A2Z2NWQ0_9GAMM</name>
<gene>
    <name evidence="10" type="primary">bamD_2</name>
    <name evidence="6" type="synonym">bamD</name>
    <name evidence="10" type="ORF">IMCC3135_29055</name>
</gene>
<feature type="chain" id="PRO_5016470286" description="Outer membrane protein assembly factor BamD" evidence="8">
    <location>
        <begin position="25"/>
        <end position="261"/>
    </location>
</feature>
<dbReference type="OrthoDB" id="9779191at2"/>
<dbReference type="GO" id="GO:1990063">
    <property type="term" value="C:Bam protein complex"/>
    <property type="evidence" value="ECO:0007669"/>
    <property type="project" value="TreeGrafter"/>
</dbReference>
<dbReference type="SUPFAM" id="SSF48452">
    <property type="entry name" value="TPR-like"/>
    <property type="match status" value="1"/>
</dbReference>
<dbReference type="Gene3D" id="1.25.40.10">
    <property type="entry name" value="Tetratricopeptide repeat domain"/>
    <property type="match status" value="1"/>
</dbReference>
<dbReference type="InterPro" id="IPR039565">
    <property type="entry name" value="BamD-like"/>
</dbReference>
<keyword evidence="1 6" id="KW-0732">Signal</keyword>
<dbReference type="RefSeq" id="WP_088920710.1">
    <property type="nucleotide sequence ID" value="NZ_CP018632.1"/>
</dbReference>
<comment type="subcellular location">
    <subcellularLocation>
        <location evidence="6">Cell outer membrane</location>
        <topology evidence="6">Lipid-anchor</topology>
    </subcellularLocation>
</comment>
<keyword evidence="7" id="KW-0802">TPR repeat</keyword>
<accession>A0A2Z2NWQ0</accession>
<dbReference type="HAMAP" id="MF_00922">
    <property type="entry name" value="OM_assembly_BamD"/>
    <property type="match status" value="1"/>
</dbReference>
<keyword evidence="11" id="KW-1185">Reference proteome</keyword>
<dbReference type="Proteomes" id="UP000250079">
    <property type="component" value="Chromosome"/>
</dbReference>
<dbReference type="Pfam" id="PF13525">
    <property type="entry name" value="YfiO"/>
    <property type="match status" value="1"/>
</dbReference>
<dbReference type="GO" id="GO:0043165">
    <property type="term" value="P:Gram-negative-bacterium-type cell outer membrane assembly"/>
    <property type="evidence" value="ECO:0007669"/>
    <property type="project" value="UniProtKB-UniRule"/>
</dbReference>
<dbReference type="InterPro" id="IPR019734">
    <property type="entry name" value="TPR_rpt"/>
</dbReference>
<dbReference type="PROSITE" id="PS51257">
    <property type="entry name" value="PROKAR_LIPOPROTEIN"/>
    <property type="match status" value="1"/>
</dbReference>
<evidence type="ECO:0000256" key="6">
    <source>
        <dbReference type="HAMAP-Rule" id="MF_00922"/>
    </source>
</evidence>
<evidence type="ECO:0000256" key="5">
    <source>
        <dbReference type="ARBA" id="ARBA00023288"/>
    </source>
</evidence>
<evidence type="ECO:0000259" key="9">
    <source>
        <dbReference type="Pfam" id="PF13525"/>
    </source>
</evidence>
<dbReference type="CDD" id="cd15830">
    <property type="entry name" value="BamD"/>
    <property type="match status" value="1"/>
</dbReference>
<dbReference type="PANTHER" id="PTHR37423">
    <property type="entry name" value="SOLUBLE LYTIC MUREIN TRANSGLYCOSYLASE-RELATED"/>
    <property type="match status" value="1"/>
</dbReference>
<evidence type="ECO:0000256" key="4">
    <source>
        <dbReference type="ARBA" id="ARBA00023237"/>
    </source>
</evidence>
<dbReference type="InterPro" id="IPR017689">
    <property type="entry name" value="BamD"/>
</dbReference>
<organism evidence="10 11">
    <name type="scientific">Granulosicoccus antarcticus IMCC3135</name>
    <dbReference type="NCBI Taxonomy" id="1192854"/>
    <lineage>
        <taxon>Bacteria</taxon>
        <taxon>Pseudomonadati</taxon>
        <taxon>Pseudomonadota</taxon>
        <taxon>Gammaproteobacteria</taxon>
        <taxon>Chromatiales</taxon>
        <taxon>Granulosicoccaceae</taxon>
        <taxon>Granulosicoccus</taxon>
    </lineage>
</organism>
<sequence>MILKFTRFAALAVLGMSLSGGILTGCATQTPTEVGSGTAEELYRTAKRSLNQGDFLTAISTFETLGARYPFGSYTQQAQLDIAYAYLKQDEFDNAINAADRFIKLYPRSENIDYAFYIKGVSHFSRGGSVMERIFPRDMAKVNQQWLRNAFTEFDTLVRRFPDSKYAQDSLVRMAYLRDEMARHELITAKFYYQRGAMVAVINRMSYLLEHFDGSRHVPNALALMASAYESLGQTDRQQDTLRVLAATSPEHPALEKLTKG</sequence>
<feature type="repeat" description="TPR" evidence="7">
    <location>
        <begin position="76"/>
        <end position="109"/>
    </location>
</feature>
<evidence type="ECO:0000256" key="2">
    <source>
        <dbReference type="ARBA" id="ARBA00023136"/>
    </source>
</evidence>
<dbReference type="GO" id="GO:0051205">
    <property type="term" value="P:protein insertion into membrane"/>
    <property type="evidence" value="ECO:0007669"/>
    <property type="project" value="UniProtKB-UniRule"/>
</dbReference>
<evidence type="ECO:0000256" key="7">
    <source>
        <dbReference type="PROSITE-ProRule" id="PRU00339"/>
    </source>
</evidence>
<reference evidence="10 11" key="1">
    <citation type="submission" date="2016-12" db="EMBL/GenBank/DDBJ databases">
        <authorList>
            <person name="Song W.-J."/>
            <person name="Kurnit D.M."/>
        </authorList>
    </citation>
    <scope>NUCLEOTIDE SEQUENCE [LARGE SCALE GENOMIC DNA]</scope>
    <source>
        <strain evidence="10 11">IMCC3135</strain>
    </source>
</reference>
<dbReference type="KEGG" id="gai:IMCC3135_29055"/>
<dbReference type="EMBL" id="CP018632">
    <property type="protein sequence ID" value="ASJ75862.1"/>
    <property type="molecule type" value="Genomic_DNA"/>
</dbReference>
<evidence type="ECO:0000256" key="3">
    <source>
        <dbReference type="ARBA" id="ARBA00023139"/>
    </source>
</evidence>
<dbReference type="InterPro" id="IPR011990">
    <property type="entry name" value="TPR-like_helical_dom_sf"/>
</dbReference>
<comment type="subunit">
    <text evidence="6">Part of the Bam complex.</text>
</comment>
<dbReference type="PANTHER" id="PTHR37423:SF1">
    <property type="entry name" value="OUTER MEMBRANE PROTEIN ASSEMBLY FACTOR BAMD"/>
    <property type="match status" value="1"/>
</dbReference>
<protein>
    <recommendedName>
        <fullName evidence="6">Outer membrane protein assembly factor BamD</fullName>
    </recommendedName>
</protein>
<comment type="similarity">
    <text evidence="6">Belongs to the BamD family.</text>
</comment>
<dbReference type="AlphaFoldDB" id="A0A2Z2NWQ0"/>
<proteinExistence type="inferred from homology"/>
<evidence type="ECO:0000313" key="11">
    <source>
        <dbReference type="Proteomes" id="UP000250079"/>
    </source>
</evidence>
<keyword evidence="4 6" id="KW-0998">Cell outer membrane</keyword>
<keyword evidence="5 6" id="KW-0449">Lipoprotein</keyword>